<dbReference type="PROSITE" id="PS00141">
    <property type="entry name" value="ASP_PROTEASE"/>
    <property type="match status" value="2"/>
</dbReference>
<evidence type="ECO:0000313" key="15">
    <source>
        <dbReference type="EMBL" id="AAN62347.1"/>
    </source>
</evidence>
<evidence type="ECO:0000259" key="13">
    <source>
        <dbReference type="PROSITE" id="PS50158"/>
    </source>
</evidence>
<dbReference type="Gene3D" id="3.30.70.270">
    <property type="match status" value="3"/>
</dbReference>
<dbReference type="Pfam" id="PF01107">
    <property type="entry name" value="MP"/>
    <property type="match status" value="1"/>
</dbReference>
<evidence type="ECO:0000256" key="5">
    <source>
        <dbReference type="ARBA" id="ARBA00022722"/>
    </source>
</evidence>
<dbReference type="GO" id="GO:0005634">
    <property type="term" value="C:nucleus"/>
    <property type="evidence" value="ECO:0007669"/>
    <property type="project" value="UniProtKB-SubCell"/>
</dbReference>
<evidence type="ECO:0000256" key="9">
    <source>
        <dbReference type="ARBA" id="ARBA00023242"/>
    </source>
</evidence>
<dbReference type="InterPro" id="IPR021109">
    <property type="entry name" value="Peptidase_aspartic_dom_sf"/>
</dbReference>
<dbReference type="InterPro" id="IPR056010">
    <property type="entry name" value="DUF7588"/>
</dbReference>
<organism evidence="15">
    <name type="scientific">Poncirus trifoliata</name>
    <name type="common">Hardy orange</name>
    <name type="synonym">Citrus trifoliata</name>
    <dbReference type="NCBI Taxonomy" id="37690"/>
    <lineage>
        <taxon>Eukaryota</taxon>
        <taxon>Viridiplantae</taxon>
        <taxon>Streptophyta</taxon>
        <taxon>Embryophyta</taxon>
        <taxon>Tracheophyta</taxon>
        <taxon>Spermatophyta</taxon>
        <taxon>Magnoliopsida</taxon>
        <taxon>eudicotyledons</taxon>
        <taxon>Gunneridae</taxon>
        <taxon>Pentapetalae</taxon>
        <taxon>rosids</taxon>
        <taxon>malvids</taxon>
        <taxon>Sapindales</taxon>
        <taxon>Rutaceae</taxon>
        <taxon>Aurantioideae</taxon>
        <taxon>Citrus</taxon>
    </lineage>
</organism>
<dbReference type="SUPFAM" id="SSF47040">
    <property type="entry name" value="Kix domain of CBP (creb binding protein)"/>
    <property type="match status" value="1"/>
</dbReference>
<keyword evidence="5" id="KW-0540">Nuclease</keyword>
<evidence type="ECO:0000256" key="3">
    <source>
        <dbReference type="ARBA" id="ARBA00022679"/>
    </source>
</evidence>
<feature type="region of interest" description="Disordered" evidence="12">
    <location>
        <begin position="1400"/>
        <end position="1443"/>
    </location>
</feature>
<dbReference type="GO" id="GO:0008270">
    <property type="term" value="F:zinc ion binding"/>
    <property type="evidence" value="ECO:0007669"/>
    <property type="project" value="UniProtKB-KW"/>
</dbReference>
<keyword evidence="10" id="KW-0479">Metal-binding</keyword>
<feature type="compositionally biased region" description="Basic and acidic residues" evidence="12">
    <location>
        <begin position="2879"/>
        <end position="2893"/>
    </location>
</feature>
<dbReference type="GO" id="GO:0004519">
    <property type="term" value="F:endonuclease activity"/>
    <property type="evidence" value="ECO:0007669"/>
    <property type="project" value="UniProtKB-KW"/>
</dbReference>
<reference evidence="15" key="2">
    <citation type="submission" date="2002-04" db="EMBL/GenBank/DDBJ databases">
        <authorList>
            <person name="Yang Z.-N."/>
            <person name="Ye X.-R."/>
            <person name="Molina J."/>
            <person name="Roose M.L."/>
            <person name="Mirkov T.E."/>
        </authorList>
    </citation>
    <scope>NUCLEOTIDE SEQUENCE</scope>
</reference>
<dbReference type="InterPro" id="IPR001969">
    <property type="entry name" value="Aspartic_peptidase_AS"/>
</dbReference>
<dbReference type="Gene3D" id="2.40.70.10">
    <property type="entry name" value="Acid Proteases"/>
    <property type="match status" value="2"/>
</dbReference>
<keyword evidence="9" id="KW-0539">Nucleus</keyword>
<dbReference type="Pfam" id="PF16987">
    <property type="entry name" value="KIX_2"/>
    <property type="match status" value="1"/>
</dbReference>
<feature type="domain" description="Reverse transcriptase" evidence="14">
    <location>
        <begin position="2630"/>
        <end position="2812"/>
    </location>
</feature>
<dbReference type="InterPro" id="IPR043502">
    <property type="entry name" value="DNA/RNA_pol_sf"/>
</dbReference>
<evidence type="ECO:0000259" key="14">
    <source>
        <dbReference type="PROSITE" id="PS50878"/>
    </source>
</evidence>
<evidence type="ECO:0000256" key="7">
    <source>
        <dbReference type="ARBA" id="ARBA00022801"/>
    </source>
</evidence>
<feature type="coiled-coil region" evidence="11">
    <location>
        <begin position="2312"/>
        <end position="2339"/>
    </location>
</feature>
<evidence type="ECO:0000256" key="4">
    <source>
        <dbReference type="ARBA" id="ARBA00022695"/>
    </source>
</evidence>
<evidence type="ECO:0000256" key="2">
    <source>
        <dbReference type="ARBA" id="ARBA00022670"/>
    </source>
</evidence>
<dbReference type="GO" id="GO:0003964">
    <property type="term" value="F:RNA-directed DNA polymerase activity"/>
    <property type="evidence" value="ECO:0007669"/>
    <property type="project" value="UniProtKB-KW"/>
</dbReference>
<dbReference type="Gene3D" id="1.10.246.20">
    <property type="entry name" value="Coactivator CBP, KIX domain"/>
    <property type="match status" value="1"/>
</dbReference>
<dbReference type="Pfam" id="PF24925">
    <property type="entry name" value="DUF7746"/>
    <property type="match status" value="1"/>
</dbReference>
<feature type="compositionally biased region" description="Polar residues" evidence="12">
    <location>
        <begin position="598"/>
        <end position="617"/>
    </location>
</feature>
<dbReference type="FunFam" id="1.10.246.20:FF:000003">
    <property type="entry name" value="Mediator of RNA polymerase II transcription subunit 15a"/>
    <property type="match status" value="1"/>
</dbReference>
<keyword evidence="4" id="KW-0548">Nucleotidyltransferase</keyword>
<proteinExistence type="predicted"/>
<dbReference type="SUPFAM" id="SSF56672">
    <property type="entry name" value="DNA/RNA polymerases"/>
    <property type="match status" value="2"/>
</dbReference>
<feature type="region of interest" description="Disordered" evidence="12">
    <location>
        <begin position="2865"/>
        <end position="2904"/>
    </location>
</feature>
<evidence type="ECO:0000256" key="10">
    <source>
        <dbReference type="PROSITE-ProRule" id="PRU00047"/>
    </source>
</evidence>
<feature type="compositionally biased region" description="Basic and acidic residues" evidence="12">
    <location>
        <begin position="1418"/>
        <end position="1432"/>
    </location>
</feature>
<feature type="domain" description="Reverse transcriptase" evidence="14">
    <location>
        <begin position="1165"/>
        <end position="1347"/>
    </location>
</feature>
<dbReference type="PROSITE" id="PS50158">
    <property type="entry name" value="ZF_CCHC"/>
    <property type="match status" value="1"/>
</dbReference>
<evidence type="ECO:0000256" key="8">
    <source>
        <dbReference type="ARBA" id="ARBA00022918"/>
    </source>
</evidence>
<dbReference type="FunFam" id="3.10.10.10:FF:000007">
    <property type="entry name" value="Retrovirus-related Pol polyprotein from transposon 17.6-like Protein"/>
    <property type="match status" value="2"/>
</dbReference>
<dbReference type="PANTHER" id="PTHR33054">
    <property type="entry name" value="CCHC-TYPE DOMAIN-CONTAINING PROTEIN"/>
    <property type="match status" value="1"/>
</dbReference>
<dbReference type="Pfam" id="PF22909">
    <property type="entry name" value="Caulimovir_coat_dom"/>
    <property type="match status" value="2"/>
</dbReference>
<gene>
    <name evidence="15" type="primary">CTV.20</name>
</gene>
<feature type="region of interest" description="Disordered" evidence="12">
    <location>
        <begin position="3116"/>
        <end position="3136"/>
    </location>
</feature>
<dbReference type="Pfam" id="PF24496">
    <property type="entry name" value="DUF7588"/>
    <property type="match status" value="1"/>
</dbReference>
<accession>Q8H6Q8</accession>
<dbReference type="Pfam" id="PF00078">
    <property type="entry name" value="RVT_1"/>
    <property type="match status" value="2"/>
</dbReference>
<dbReference type="InterPro" id="IPR000477">
    <property type="entry name" value="RT_dom"/>
</dbReference>
<keyword evidence="10" id="KW-0863">Zinc-finger</keyword>
<feature type="compositionally biased region" description="Acidic residues" evidence="12">
    <location>
        <begin position="3123"/>
        <end position="3136"/>
    </location>
</feature>
<evidence type="ECO:0000256" key="12">
    <source>
        <dbReference type="SAM" id="MobiDB-lite"/>
    </source>
</evidence>
<keyword evidence="6" id="KW-0255">Endonuclease</keyword>
<reference evidence="15" key="1">
    <citation type="journal article" date="2001" name="Genome">
        <title>Construction of a 1.2-Mb contig including the citrus tristeza virus resistance gene locus using a bacterial artificial chromosome library of Poncirus trifoliata (L.) Raf.</title>
        <authorList>
            <person name="Yang Z.-N."/>
            <person name="Ye X.-R."/>
            <person name="Choi S."/>
            <person name="Molina J."/>
            <person name="Moonan F."/>
            <person name="Wing R.A."/>
            <person name="Roose M.L."/>
            <person name="Mirkov T.E."/>
        </authorList>
    </citation>
    <scope>NUCLEOTIDE SEQUENCE</scope>
</reference>
<dbReference type="CDD" id="cd01647">
    <property type="entry name" value="RT_LTR"/>
    <property type="match status" value="2"/>
</dbReference>
<dbReference type="GO" id="GO:0006508">
    <property type="term" value="P:proteolysis"/>
    <property type="evidence" value="ECO:0007669"/>
    <property type="project" value="UniProtKB-KW"/>
</dbReference>
<feature type="region of interest" description="Disordered" evidence="12">
    <location>
        <begin position="596"/>
        <end position="619"/>
    </location>
</feature>
<dbReference type="GO" id="GO:0004190">
    <property type="term" value="F:aspartic-type endopeptidase activity"/>
    <property type="evidence" value="ECO:0007669"/>
    <property type="project" value="InterPro"/>
</dbReference>
<name>Q8H6Q8_PONTR</name>
<dbReference type="InterPro" id="IPR043128">
    <property type="entry name" value="Rev_trsase/Diguanyl_cyclase"/>
</dbReference>
<dbReference type="PROSITE" id="PS50878">
    <property type="entry name" value="RT_POL"/>
    <property type="match status" value="2"/>
</dbReference>
<keyword evidence="2" id="KW-0645">Protease</keyword>
<dbReference type="GO" id="GO:0006355">
    <property type="term" value="P:regulation of DNA-templated transcription"/>
    <property type="evidence" value="ECO:0007669"/>
    <property type="project" value="InterPro"/>
</dbReference>
<reference evidence="15" key="3">
    <citation type="journal article" date="2003" name="Plant Physiol.">
        <title>Sequence analysis of a 282-kilobase region surrounding the citrus Tristeza virus resistance gene (Ctv) locus in Poncirus trifoliata L. Raf.</title>
        <authorList>
            <person name="Yang Z.N."/>
            <person name="Ye X.R."/>
            <person name="Molina J."/>
            <person name="Roose M.L."/>
            <person name="Mirkov T.E."/>
        </authorList>
    </citation>
    <scope>NUCLEOTIDE SEQUENCE</scope>
</reference>
<feature type="domain" description="CCHC-type" evidence="13">
    <location>
        <begin position="2162"/>
        <end position="2176"/>
    </location>
</feature>
<feature type="region of interest" description="Disordered" evidence="12">
    <location>
        <begin position="85"/>
        <end position="106"/>
    </location>
</feature>
<dbReference type="InterPro" id="IPR028919">
    <property type="entry name" value="Viral_movement"/>
</dbReference>
<evidence type="ECO:0000256" key="11">
    <source>
        <dbReference type="SAM" id="Coils"/>
    </source>
</evidence>
<dbReference type="GO" id="GO:0003712">
    <property type="term" value="F:transcription coregulator activity"/>
    <property type="evidence" value="ECO:0007669"/>
    <property type="project" value="InterPro"/>
</dbReference>
<keyword evidence="3" id="KW-0808">Transferase</keyword>
<dbReference type="InterPro" id="IPR036529">
    <property type="entry name" value="KIX_dom_sf"/>
</dbReference>
<protein>
    <submittedName>
        <fullName evidence="15">CTV.20</fullName>
    </submittedName>
</protein>
<keyword evidence="11" id="KW-0175">Coiled coil</keyword>
<keyword evidence="10" id="KW-0862">Zinc</keyword>
<dbReference type="GO" id="GO:0003676">
    <property type="term" value="F:nucleic acid binding"/>
    <property type="evidence" value="ECO:0007669"/>
    <property type="project" value="InterPro"/>
</dbReference>
<dbReference type="PANTHER" id="PTHR33054:SF9">
    <property type="entry name" value="CCHC-TYPE DOMAIN-CONTAINING PROTEIN"/>
    <property type="match status" value="1"/>
</dbReference>
<feature type="coiled-coil region" evidence="11">
    <location>
        <begin position="948"/>
        <end position="975"/>
    </location>
</feature>
<sequence>MMTSRQKGVAMLDPSDWRNPLSHDSRQRIVNKIMDTLKRHLPFSGPEGLNELKRIADRFEEKIFTSATSQSDYLRKISLKMLSMESRSQNASGSNEPPHPGIKPLTKEGLDTSILAVLRDGRFISFDDSLLSSIESSLCKGPIPFDCYPNITISLKDKNVLKSMILQIKTHNYKMIKGSIPVALIFKISYKAMVSAFSTQHRFQSKRDETLLLQTDLSRANTVIPKPIQWKDINLPEEWILEGAAPPTIPKQLEPNTELQNVTQYSDGKVKLLFRRSMSSRFSNKESCSSIPTLERKFTKIPSVINLPYQSTKSQPRFSTSDIPSSSIHSVDYTTNVPHPIYTSSQHVQSQEEKEPSLPTSPTFSAVTENVINIIEKEFELDKTLLHNDFYSDLNKEKKIWFFKQFLNQRKEIQQIYYEFVNFHKVHILFFDWFEIYSSENNITYPFKESNPITIRKKIPEWKLSDSDKTIESEHPPLRSLTIDHGEPPIQIRASPYKIPKPNDSDSNLSSIIQQNNFCNTNLNTIGKQLTRIENQFQKSTITVSSTSPIPSKSDYDKKLKEAIFKPFQVSKTSQKLVQESKSDFAKAIREQLDRIESASSSSNKVQIAPNTPQSSKIGVLEQDDQTSIASSDLEAFKDEAPTPRANKIHWELAPPTVKSPPDLAIDNRPRVLQQMTMAANAYKTQSGTSDMAIAEILIAGFTGQLKGDPSHLRDKNAELLHNLRCRKLSDFQLYKTTFFTRLFLRDDANHTTWKEKFLAGLPTLLGEKVRNSIKALYDNRIPYDELTYGQLVSFVNKEGLKICQDLKLQKRLKQELRQSKRELGSFCKQFNYDPFKASTSKDCNGDSDSLQIDELIDSDTSVSNSSDSESESYLKKINILTKDQETFLELVKHISDPNLQKEYLEKLLKTMDFNKAETSKVPIVKKNSYDLTEILDKKKTKKSVPNIQDLQKEIKDIKSEIKDLKEKQKSDSETIQLLLQKHLQDDSDNESTHSENHIEQNVDNIESVPHDFLFVLKQVTTRKYLIKATLIFSNDFAIDAIALFDTGADLNCIRQDIVPKRFHEKTKERLSAANNSKLKVDSKVEASIHNNGFEFKTSFILTNDIHHAVILGTPFINLITPKQHMVDLPYENSFDEKQIPTKARPIQMNMDLERHCKEEINDLVKKGLIVKSRSPWSCAAFYVNKNSEIERGTPRLVINYKPLNKALKWIRYPIPNKKDLLQKLHSAFIFSKFDMKSVFWQIQIHPKERYKTAFTVPFGQYEWTVMPFGLKNAPSEFQRIMNDIYNPYSDFCIVYIDDVLIFSNSIDQHFKHLKTFYFATRKAGLAISNSKVSLFQTKIRFLGHHISKGTITPIERSLAFADKFPDKILDKTQLQRFLGSLNYVLDFCPNISRLSKPLHDRLKKKPAAMPPKRRDKGKGIAKDTDSLKPSKESQSTPSKEKLLSSAMPIKSWIEMVEDEEQKALSKSISSDQQVKEWMESITKSPELMFALQGISKSKALSQIPEEEKPISKEITKLSSQSQNVVISGESSSSQIVLSQPTPSKKTSDWFDKSHFQNVLTMEHGFYHSDPFQAISKFFPQSWFFNPWDLTKPQSYYQSILEATESVKFKHFFLSETHSEPAYSTATILKVLSPNQWGDQLHKYKSFPPNFQMRLPHCLVYSYWDYQQAWFNTFFIQNPKRSHSWLFFFNSKITVQSLPNWFQQWWNYFGSTPQILTPNATHCLNLFKAHYTPSDSEKRFSPFLCFCTNFFLPWVWMWNFRYHTQEKQLLIQRTFKVKWWSKFDEQTKLTETLVQNWLGSKGFLPPTIKESKAQQIFLTQKSKAQSLLGSAKTEAEYFKVMQQLLATRSETSVASSSSSTSADEEPFISLGDENEDDCFGIFSPIKHMVSAFSTQHRFQSKRDETLLLQTDLSRANTVIPKPIQWKDINLPEEWILEGAAPPTFPKQLEPNTELQNVTQYSDGDPSHLRDKNAELLHNLRCRKLSDFQLYKTTFFTRLFLRDDANHTTWKEKFLACLPTLLGEKVRNFIKALYDNRIPYDELTYGELVSFVNKEGLKICQDLKLQKRLKQEIRQSKRELGSFCKQFNYDPFKASTSKDCNGKCSSRPYKKHYKSKSHRKLFLGHRENFYKKPTRPYKKSRFPRKKDFKATPKTPFNFKEAICHRCGIKGHTAKYCKMNRKLHELGLDDDILSKIAPLMIESSNSESSMSGDSDSLQIDELIDSDTSVSNSSDSESESYLKKINVLTKDQETFLELVKHISDPNLQKEYLEKLLKTMDFNKAETSKVPIVKKNSYDLTEILDKKKTKKSVPNIQDLQKEIKDIKSEIKDLKEKQKSDSETIQLLLQKHLQDDSDNESTHSENHIEQNVDNIESVPHDFLFVLKQVTTRKYLIKATLIFSNDFAIDAIALFDTGADLNCIRQDIVPKRFHEKTKERLSAANNSKLKVDSKVEASIHNNGFEFKTSFILTNDIHHAVILGTPFINLITPYTVNYDSISFKVKNKKIIFPFIEKPKTRNLNIVKACSIYQNRINNLINSKQNDLTFLQKDLSLQRIENDLQRDFIKRKIFDFKTLIEKEICADLPSAFWNRKQHMVDLPYENSFDEKQIPTKARPIQMNMDLERHCKEEINDLVKKGLIVKSRSPWSCAAFYVNKNSEIERGTPRLVINYKPLNKALKWIRYPIPNKKDLLQKLHSAFIFSKFDMKSGFWQIQIHPKDRYKTAFTVPFGQYEWTVMPFGLKNAPSEFQRIMNDIYNPYSDFCIVYIDDVLIFSNSIDQHFKHLKTFYFATRKAGLAISNSKVSLFQTKIRFLGHHISKGTITPIERSLAFADKFPDKILDKTQLQRFLGSLNYVLDFCPNISRFSNSRISSKQIMPPKRRDKGKGIAKDTDSLKPSKESQSTPSKEKLLSSAMPIKSWIEMVEDEEQKALSKSISSDQQVKEWMESITKSPELMLALQGISKSKTLSQIPEEEKLISKEITKLSSQSQNVVISAHYTPSDSEKRFSPFLCFCTNFFLPWVWMWNFRYHTQEKQLLIQRTFKVKWWSKFDEQTKLTETLVQNWLGSKGFLPPTIKESKAQQIFLTQKSKAQSLLASAKTEAEYFKVMQQLLATRSETSVASSSSSTSADEEPFISLGDENEDDCFGIFSPIKH</sequence>
<evidence type="ECO:0000256" key="6">
    <source>
        <dbReference type="ARBA" id="ARBA00022759"/>
    </source>
</evidence>
<dbReference type="InterPro" id="IPR001878">
    <property type="entry name" value="Znf_CCHC"/>
</dbReference>
<feature type="region of interest" description="Disordered" evidence="12">
    <location>
        <begin position="1"/>
        <end position="22"/>
    </location>
</feature>
<keyword evidence="7" id="KW-0378">Hydrolase</keyword>
<evidence type="ECO:0000256" key="1">
    <source>
        <dbReference type="ARBA" id="ARBA00004123"/>
    </source>
</evidence>
<dbReference type="InterPro" id="IPR036546">
    <property type="entry name" value="MED15_KIX"/>
</dbReference>
<feature type="compositionally biased region" description="Polar residues" evidence="12">
    <location>
        <begin position="85"/>
        <end position="95"/>
    </location>
</feature>
<comment type="subcellular location">
    <subcellularLocation>
        <location evidence="1">Nucleus</location>
    </subcellularLocation>
</comment>
<feature type="compositionally biased region" description="Basic residues" evidence="12">
    <location>
        <begin position="1402"/>
        <end position="1417"/>
    </location>
</feature>
<dbReference type="InterPro" id="IPR056648">
    <property type="entry name" value="DUF7746"/>
</dbReference>
<dbReference type="EMBL" id="AF506028">
    <property type="protein sequence ID" value="AAN62347.1"/>
    <property type="molecule type" value="Genomic_DNA"/>
</dbReference>
<keyword evidence="8" id="KW-0695">RNA-directed DNA polymerase</keyword>
<dbReference type="CDD" id="cd00303">
    <property type="entry name" value="retropepsin_like"/>
    <property type="match status" value="2"/>
</dbReference>
<dbReference type="Gene3D" id="3.10.10.10">
    <property type="entry name" value="HIV Type 1 Reverse Transcriptase, subunit A, domain 1"/>
    <property type="match status" value="2"/>
</dbReference>